<proteinExistence type="predicted"/>
<dbReference type="AlphaFoldDB" id="I3CAA5"/>
<dbReference type="EMBL" id="JH651379">
    <property type="protein sequence ID" value="EIJ40548.1"/>
    <property type="molecule type" value="Genomic_DNA"/>
</dbReference>
<dbReference type="eggNOG" id="ENOG502ZR96">
    <property type="taxonomic scope" value="Bacteria"/>
</dbReference>
<gene>
    <name evidence="1" type="ORF">JoomaDRAFT_3612</name>
</gene>
<evidence type="ECO:0000313" key="1">
    <source>
        <dbReference type="EMBL" id="EIJ40548.1"/>
    </source>
</evidence>
<accession>I3CAA5</accession>
<name>I3CAA5_9FLAO</name>
<sequence length="110" mass="12992">MIMEIYEQFDDSLPEKWTTVQVFEICIEAWNLALKKGVIGDKMFKDMLSRHKQGKVVNKMINYKNKHFKEFSIVDFSTTNNILQIKSQPPEEYFKNMIINSLVTIKKGKK</sequence>
<dbReference type="HOGENOM" id="CLU_2167556_0_0_10"/>
<organism evidence="1 2">
    <name type="scientific">Galbibacter orientalis DSM 19592</name>
    <dbReference type="NCBI Taxonomy" id="926559"/>
    <lineage>
        <taxon>Bacteria</taxon>
        <taxon>Pseudomonadati</taxon>
        <taxon>Bacteroidota</taxon>
        <taxon>Flavobacteriia</taxon>
        <taxon>Flavobacteriales</taxon>
        <taxon>Flavobacteriaceae</taxon>
        <taxon>Galbibacter</taxon>
    </lineage>
</organism>
<reference evidence="1 2" key="1">
    <citation type="submission" date="2012-02" db="EMBL/GenBank/DDBJ databases">
        <title>Improved High-Quality Draft genome of Joostella marina DSM 19592.</title>
        <authorList>
            <consortium name="US DOE Joint Genome Institute (JGI-PGF)"/>
            <person name="Lucas S."/>
            <person name="Copeland A."/>
            <person name="Lapidus A."/>
            <person name="Bruce D."/>
            <person name="Goodwin L."/>
            <person name="Pitluck S."/>
            <person name="Peters L."/>
            <person name="Chertkov O."/>
            <person name="Ovchinnikova G."/>
            <person name="Kyrpides N."/>
            <person name="Mavromatis K."/>
            <person name="Detter J.C."/>
            <person name="Han C."/>
            <person name="Land M."/>
            <person name="Hauser L."/>
            <person name="Markowitz V."/>
            <person name="Cheng J.-F."/>
            <person name="Hugenholtz P."/>
            <person name="Woyke T."/>
            <person name="Wu D."/>
            <person name="Tindall B."/>
            <person name="Brambilla E."/>
            <person name="Klenk H.-P."/>
            <person name="Eisen J.A."/>
        </authorList>
    </citation>
    <scope>NUCLEOTIDE SEQUENCE [LARGE SCALE GENOMIC DNA]</scope>
    <source>
        <strain evidence="1 2">DSM 19592</strain>
    </source>
</reference>
<dbReference type="Proteomes" id="UP000004690">
    <property type="component" value="Unassembled WGS sequence"/>
</dbReference>
<protein>
    <submittedName>
        <fullName evidence="1">Uncharacterized protein</fullName>
    </submittedName>
</protein>
<evidence type="ECO:0000313" key="2">
    <source>
        <dbReference type="Proteomes" id="UP000004690"/>
    </source>
</evidence>
<dbReference type="RefSeq" id="WP_008614926.1">
    <property type="nucleotide sequence ID" value="NZ_JH651379.1"/>
</dbReference>
<keyword evidence="2" id="KW-1185">Reference proteome</keyword>